<evidence type="ECO:0000259" key="3">
    <source>
        <dbReference type="PROSITE" id="PS50977"/>
    </source>
</evidence>
<keyword evidence="5" id="KW-1185">Reference proteome</keyword>
<dbReference type="InterPro" id="IPR050624">
    <property type="entry name" value="HTH-type_Tx_Regulator"/>
</dbReference>
<dbReference type="EMBL" id="CYZR01000004">
    <property type="protein sequence ID" value="CUN90877.1"/>
    <property type="molecule type" value="Genomic_DNA"/>
</dbReference>
<dbReference type="RefSeq" id="WP_055258965.1">
    <property type="nucleotide sequence ID" value="NZ_BCMV01000037.1"/>
</dbReference>
<dbReference type="InterPro" id="IPR001647">
    <property type="entry name" value="HTH_TetR"/>
</dbReference>
<dbReference type="Pfam" id="PF14278">
    <property type="entry name" value="TetR_C_8"/>
    <property type="match status" value="1"/>
</dbReference>
<feature type="DNA-binding region" description="H-T-H motif" evidence="2">
    <location>
        <begin position="26"/>
        <end position="45"/>
    </location>
</feature>
<dbReference type="InterPro" id="IPR009057">
    <property type="entry name" value="Homeodomain-like_sf"/>
</dbReference>
<gene>
    <name evidence="4" type="primary">dhaS_1</name>
    <name evidence="4" type="ORF">ERS852473_01393</name>
</gene>
<evidence type="ECO:0000256" key="2">
    <source>
        <dbReference type="PROSITE-ProRule" id="PRU00335"/>
    </source>
</evidence>
<organism evidence="4 5">
    <name type="scientific">Sarcina ventriculi</name>
    <name type="common">Clostridium ventriculi</name>
    <dbReference type="NCBI Taxonomy" id="1267"/>
    <lineage>
        <taxon>Bacteria</taxon>
        <taxon>Bacillati</taxon>
        <taxon>Bacillota</taxon>
        <taxon>Clostridia</taxon>
        <taxon>Eubacteriales</taxon>
        <taxon>Clostridiaceae</taxon>
        <taxon>Sarcina</taxon>
    </lineage>
</organism>
<dbReference type="PANTHER" id="PTHR43479:SF7">
    <property type="entry name" value="TETR-FAMILY TRANSCRIPTIONAL REGULATOR"/>
    <property type="match status" value="1"/>
</dbReference>
<proteinExistence type="predicted"/>
<evidence type="ECO:0000256" key="1">
    <source>
        <dbReference type="ARBA" id="ARBA00023125"/>
    </source>
</evidence>
<protein>
    <submittedName>
        <fullName evidence="4">HTH-type dhaKLM operon transcriptional activator dhaS</fullName>
    </submittedName>
</protein>
<accession>A0ABM9UQG8</accession>
<evidence type="ECO:0000313" key="4">
    <source>
        <dbReference type="EMBL" id="CUN90877.1"/>
    </source>
</evidence>
<dbReference type="Proteomes" id="UP000095488">
    <property type="component" value="Unassembled WGS sequence"/>
</dbReference>
<keyword evidence="1 2" id="KW-0238">DNA-binding</keyword>
<dbReference type="PANTHER" id="PTHR43479">
    <property type="entry name" value="ACREF/ENVCD OPERON REPRESSOR-RELATED"/>
    <property type="match status" value="1"/>
</dbReference>
<reference evidence="4 5" key="1">
    <citation type="submission" date="2015-09" db="EMBL/GenBank/DDBJ databases">
        <authorList>
            <consortium name="Pathogen Informatics"/>
        </authorList>
    </citation>
    <scope>NUCLEOTIDE SEQUENCE [LARGE SCALE GENOMIC DNA]</scope>
    <source>
        <strain evidence="4 5">2789STDY5834858</strain>
    </source>
</reference>
<comment type="caution">
    <text evidence="4">The sequence shown here is derived from an EMBL/GenBank/DDBJ whole genome shotgun (WGS) entry which is preliminary data.</text>
</comment>
<feature type="domain" description="HTH tetR-type" evidence="3">
    <location>
        <begin position="3"/>
        <end position="63"/>
    </location>
</feature>
<name>A0ABM9UQG8_SARVE</name>
<dbReference type="PROSITE" id="PS50977">
    <property type="entry name" value="HTH_TETR_2"/>
    <property type="match status" value="1"/>
</dbReference>
<dbReference type="Gene3D" id="1.10.357.10">
    <property type="entry name" value="Tetracycline Repressor, domain 2"/>
    <property type="match status" value="1"/>
</dbReference>
<dbReference type="Pfam" id="PF00440">
    <property type="entry name" value="TetR_N"/>
    <property type="match status" value="1"/>
</dbReference>
<evidence type="ECO:0000313" key="5">
    <source>
        <dbReference type="Proteomes" id="UP000095488"/>
    </source>
</evidence>
<sequence length="186" mass="21776">MSSITKIALADSLKKLLHVKTLDKITVKDIVEDCGVNRQTFYYHFHDIYDLLGWFFIKEAEKIVGNKKTYTTWHQGFLEAFKYVNNDKKLIINAYNSIGREYLENYLYSIVYGLLKDIVEEKAQGMNVSEEDKKFVADFYKYAFVGLSLEWIRMGMKDEPEYIIEKLSKLIKGDIEAGLKKLEKIN</sequence>
<dbReference type="SUPFAM" id="SSF46689">
    <property type="entry name" value="Homeodomain-like"/>
    <property type="match status" value="1"/>
</dbReference>
<dbReference type="InterPro" id="IPR039532">
    <property type="entry name" value="TetR_C_Firmicutes"/>
</dbReference>